<accession>A0ABR0ENT7</accession>
<dbReference type="Pfam" id="PF06985">
    <property type="entry name" value="HET"/>
    <property type="match status" value="1"/>
</dbReference>
<dbReference type="PANTHER" id="PTHR24148">
    <property type="entry name" value="ANKYRIN REPEAT DOMAIN-CONTAINING PROTEIN 39 HOMOLOG-RELATED"/>
    <property type="match status" value="1"/>
</dbReference>
<gene>
    <name evidence="2" type="ORF">PRZ48_006695</name>
</gene>
<organism evidence="2 3">
    <name type="scientific">Zasmidium cellare</name>
    <name type="common">Wine cellar mold</name>
    <name type="synonym">Racodium cellare</name>
    <dbReference type="NCBI Taxonomy" id="395010"/>
    <lineage>
        <taxon>Eukaryota</taxon>
        <taxon>Fungi</taxon>
        <taxon>Dikarya</taxon>
        <taxon>Ascomycota</taxon>
        <taxon>Pezizomycotina</taxon>
        <taxon>Dothideomycetes</taxon>
        <taxon>Dothideomycetidae</taxon>
        <taxon>Mycosphaerellales</taxon>
        <taxon>Mycosphaerellaceae</taxon>
        <taxon>Zasmidium</taxon>
    </lineage>
</organism>
<keyword evidence="3" id="KW-1185">Reference proteome</keyword>
<name>A0ABR0ENT7_ZASCE</name>
<evidence type="ECO:0000259" key="1">
    <source>
        <dbReference type="Pfam" id="PF06985"/>
    </source>
</evidence>
<proteinExistence type="predicted"/>
<dbReference type="InterPro" id="IPR010730">
    <property type="entry name" value="HET"/>
</dbReference>
<evidence type="ECO:0000313" key="3">
    <source>
        <dbReference type="Proteomes" id="UP001305779"/>
    </source>
</evidence>
<dbReference type="InterPro" id="IPR052895">
    <property type="entry name" value="HetReg/Transcr_Mod"/>
</dbReference>
<dbReference type="EMBL" id="JAXOVC010000004">
    <property type="protein sequence ID" value="KAK4503267.1"/>
    <property type="molecule type" value="Genomic_DNA"/>
</dbReference>
<dbReference type="PANTHER" id="PTHR24148:SF64">
    <property type="entry name" value="HETEROKARYON INCOMPATIBILITY DOMAIN-CONTAINING PROTEIN"/>
    <property type="match status" value="1"/>
</dbReference>
<feature type="domain" description="Heterokaryon incompatibility" evidence="1">
    <location>
        <begin position="48"/>
        <end position="195"/>
    </location>
</feature>
<sequence length="635" mass="71284">MTRSLEYTLPPLSRPDSQIRLLYLHDGNEDDEIHVDVTVHDLDQAPEYNAISYTWGSVDDGEETVFIDGEPIQVWKNCHYALWQARIHHPNEYVWIDAICINQADDTEKSAQVANMGRIFASATLMMASIGPHADDSEWLVPYGFDDFDKWEQMSNEQHMDWIRAKGEELVPRVSDACAALCQRPYWNRLWVVQEVAVSARKVILCGDSCMAWNTIDLRDRRMDVKKFEWTEEDALMGYGQTLSGNMIEPPATAMAHPASGSLDYIVAWFGEHQCSDPRDHFYGLLALVQWPEGVSPLQPDYTLTTLQLAVTVMSYIPFDLVLIVVAILELSLDDPALHSAVLRRRAQNSSTRDLSQSSSLVSADVQLSNVKLVSLKGIGGGCLDCSAFGRPADNGCRCCKDRHMRQDLRAKRELLLEMEDVSKWPKARLPHLLFNGSQPIGLLCHDARPGDLLMPFNSQLPTMDQSHRQNGLVIRHVWEDSFAIIGQAVLIVPSDPHLTLHGLDDSHFEADVCSSLSAEDWIVLAAQDLTVDRETLPEASLERLLTGVIDSSVHGPAVVEFRNVREISGSRLNPIVEQVGSMAEALRTNLQDDFQDNACDPLQQLKDDLKELGDTMPSLPFVISREDRTIIHRP</sequence>
<reference evidence="2 3" key="1">
    <citation type="journal article" date="2023" name="G3 (Bethesda)">
        <title>A chromosome-level genome assembly of Zasmidium syzygii isolated from banana leaves.</title>
        <authorList>
            <person name="van Westerhoven A.C."/>
            <person name="Mehrabi R."/>
            <person name="Talebi R."/>
            <person name="Steentjes M.B.F."/>
            <person name="Corcolon B."/>
            <person name="Chong P.A."/>
            <person name="Kema G.H.J."/>
            <person name="Seidl M.F."/>
        </authorList>
    </citation>
    <scope>NUCLEOTIDE SEQUENCE [LARGE SCALE GENOMIC DNA]</scope>
    <source>
        <strain evidence="2 3">P124</strain>
    </source>
</reference>
<protein>
    <recommendedName>
        <fullName evidence="1">Heterokaryon incompatibility domain-containing protein</fullName>
    </recommendedName>
</protein>
<comment type="caution">
    <text evidence="2">The sequence shown here is derived from an EMBL/GenBank/DDBJ whole genome shotgun (WGS) entry which is preliminary data.</text>
</comment>
<evidence type="ECO:0000313" key="2">
    <source>
        <dbReference type="EMBL" id="KAK4503267.1"/>
    </source>
</evidence>
<dbReference type="Proteomes" id="UP001305779">
    <property type="component" value="Unassembled WGS sequence"/>
</dbReference>